<keyword evidence="4" id="KW-1185">Reference proteome</keyword>
<dbReference type="RefSeq" id="WP_378320324.1">
    <property type="nucleotide sequence ID" value="NZ_JBHUHY010000011.1"/>
</dbReference>
<organism evidence="3 4">
    <name type="scientific">Aquimarina celericrescens</name>
    <dbReference type="NCBI Taxonomy" id="1964542"/>
    <lineage>
        <taxon>Bacteria</taxon>
        <taxon>Pseudomonadati</taxon>
        <taxon>Bacteroidota</taxon>
        <taxon>Flavobacteriia</taxon>
        <taxon>Flavobacteriales</taxon>
        <taxon>Flavobacteriaceae</taxon>
        <taxon>Aquimarina</taxon>
    </lineage>
</organism>
<evidence type="ECO:0000313" key="3">
    <source>
        <dbReference type="EMBL" id="MFD2187330.1"/>
    </source>
</evidence>
<reference evidence="4" key="1">
    <citation type="journal article" date="2019" name="Int. J. Syst. Evol. Microbiol.">
        <title>The Global Catalogue of Microorganisms (GCM) 10K type strain sequencing project: providing services to taxonomists for standard genome sequencing and annotation.</title>
        <authorList>
            <consortium name="The Broad Institute Genomics Platform"/>
            <consortium name="The Broad Institute Genome Sequencing Center for Infectious Disease"/>
            <person name="Wu L."/>
            <person name="Ma J."/>
        </authorList>
    </citation>
    <scope>NUCLEOTIDE SEQUENCE [LARGE SCALE GENOMIC DNA]</scope>
    <source>
        <strain evidence="4">DT92</strain>
    </source>
</reference>
<dbReference type="Proteomes" id="UP001597344">
    <property type="component" value="Unassembled WGS sequence"/>
</dbReference>
<evidence type="ECO:0000256" key="1">
    <source>
        <dbReference type="SAM" id="SignalP"/>
    </source>
</evidence>
<proteinExistence type="predicted"/>
<name>A0ABW5AXU5_9FLAO</name>
<feature type="chain" id="PRO_5047148322" evidence="1">
    <location>
        <begin position="21"/>
        <end position="145"/>
    </location>
</feature>
<dbReference type="Gene3D" id="3.10.450.50">
    <property type="match status" value="1"/>
</dbReference>
<protein>
    <submittedName>
        <fullName evidence="3">Nuclear transport factor 2 family protein</fullName>
    </submittedName>
</protein>
<dbReference type="InterPro" id="IPR032710">
    <property type="entry name" value="NTF2-like_dom_sf"/>
</dbReference>
<feature type="signal peptide" evidence="1">
    <location>
        <begin position="1"/>
        <end position="20"/>
    </location>
</feature>
<evidence type="ECO:0000259" key="2">
    <source>
        <dbReference type="Pfam" id="PF12680"/>
    </source>
</evidence>
<gene>
    <name evidence="3" type="ORF">ACFSJT_11065</name>
</gene>
<comment type="caution">
    <text evidence="3">The sequence shown here is derived from an EMBL/GenBank/DDBJ whole genome shotgun (WGS) entry which is preliminary data.</text>
</comment>
<dbReference type="SUPFAM" id="SSF54427">
    <property type="entry name" value="NTF2-like"/>
    <property type="match status" value="1"/>
</dbReference>
<dbReference type="InterPro" id="IPR037401">
    <property type="entry name" value="SnoaL-like"/>
</dbReference>
<evidence type="ECO:0000313" key="4">
    <source>
        <dbReference type="Proteomes" id="UP001597344"/>
    </source>
</evidence>
<keyword evidence="1" id="KW-0732">Signal</keyword>
<feature type="domain" description="SnoaL-like" evidence="2">
    <location>
        <begin position="37"/>
        <end position="135"/>
    </location>
</feature>
<sequence length="145" mass="16849">MKNVLIVFSLSLFLSLGCHAQSKKCFKVQGAQMTIIKEMIDAVNEKDAEKYVKEFSDNIAIYVHNDLKLEGREALKANRSNHFKNHPEVRSEIQYLVEIDNKVIMHDKVWLEESNHEGRDIVEVFTFEKGKIVRVDVTQPQDLFK</sequence>
<accession>A0ABW5AXU5</accession>
<dbReference type="PROSITE" id="PS51257">
    <property type="entry name" value="PROKAR_LIPOPROTEIN"/>
    <property type="match status" value="1"/>
</dbReference>
<dbReference type="Pfam" id="PF12680">
    <property type="entry name" value="SnoaL_2"/>
    <property type="match status" value="1"/>
</dbReference>
<dbReference type="EMBL" id="JBHUHY010000011">
    <property type="protein sequence ID" value="MFD2187330.1"/>
    <property type="molecule type" value="Genomic_DNA"/>
</dbReference>